<gene>
    <name evidence="4" type="ORF">JDW19_12385</name>
</gene>
<evidence type="ECO:0000256" key="2">
    <source>
        <dbReference type="SAM" id="Coils"/>
    </source>
</evidence>
<name>A0A074LE53_PAEPO</name>
<dbReference type="AlphaFoldDB" id="A0A074LE53"/>
<evidence type="ECO:0000313" key="4">
    <source>
        <dbReference type="EMBL" id="MBM0633933.1"/>
    </source>
</evidence>
<dbReference type="PANTHER" id="PTHR31088">
    <property type="entry name" value="MEMBRANE-ASSOCIATED PROTEIN VIPP1, CHLOROPLASTIC"/>
    <property type="match status" value="1"/>
</dbReference>
<dbReference type="EMBL" id="JAEHFQ010000005">
    <property type="protein sequence ID" value="MBM0633933.1"/>
    <property type="molecule type" value="Genomic_DNA"/>
</dbReference>
<evidence type="ECO:0000256" key="3">
    <source>
        <dbReference type="SAM" id="MobiDB-lite"/>
    </source>
</evidence>
<dbReference type="Proteomes" id="UP000650605">
    <property type="component" value="Unassembled WGS sequence"/>
</dbReference>
<feature type="region of interest" description="Disordered" evidence="3">
    <location>
        <begin position="185"/>
        <end position="207"/>
    </location>
</feature>
<sequence>MSVFRRMRDITVATFNEHLEQSQDPVQLIDQFLYNTRQEIAEAEKLHQQYAMHTRQMKQQLDHALSMQTKREEQALLALKADEEHIAKLALQEKMLYAEKEEQYRELWEQSRESLRELEQQLDTLKTEYQTVHSKRQYYAARVQTLRLQQQMNERAGTYGGRNVPRMFNRLEDRVADMEAETMSLRDLRRGEGDHAQDAQGGGSLLEQEWARLKSKLNNSGKE</sequence>
<keyword evidence="2" id="KW-0175">Coiled coil</keyword>
<evidence type="ECO:0000256" key="1">
    <source>
        <dbReference type="ARBA" id="ARBA00043985"/>
    </source>
</evidence>
<reference evidence="4" key="1">
    <citation type="submission" date="2020-12" db="EMBL/GenBank/DDBJ databases">
        <title>Paenibacillus polymyxa LMG 27872: a double-edged sword.</title>
        <authorList>
            <person name="Langendries S."/>
            <person name="Garcia Mendez S."/>
            <person name="Beirinckx S."/>
            <person name="Viaene T."/>
            <person name="Baeyen S."/>
            <person name="Goeminne G."/>
            <person name="Willems A."/>
            <person name="Debode J."/>
            <person name="Goormachtig S."/>
        </authorList>
    </citation>
    <scope>NUCLEOTIDE SEQUENCE</scope>
    <source>
        <strain evidence="4">LMG 27872</strain>
    </source>
</reference>
<comment type="similarity">
    <text evidence="1">Belongs to the PspA/Vipp/IM30 family.</text>
</comment>
<dbReference type="RefSeq" id="WP_013311897.1">
    <property type="nucleotide sequence ID" value="NZ_ALJV01000204.1"/>
</dbReference>
<accession>A0A074LE53</accession>
<evidence type="ECO:0000313" key="5">
    <source>
        <dbReference type="Proteomes" id="UP000650605"/>
    </source>
</evidence>
<protein>
    <submittedName>
        <fullName evidence="4">PspA/IM30 family protein</fullName>
    </submittedName>
</protein>
<comment type="caution">
    <text evidence="4">The sequence shown here is derived from an EMBL/GenBank/DDBJ whole genome shotgun (WGS) entry which is preliminary data.</text>
</comment>
<dbReference type="Pfam" id="PF04012">
    <property type="entry name" value="PspA_IM30"/>
    <property type="match status" value="1"/>
</dbReference>
<dbReference type="InterPro" id="IPR007157">
    <property type="entry name" value="PspA_VIPP1"/>
</dbReference>
<feature type="compositionally biased region" description="Basic and acidic residues" evidence="3">
    <location>
        <begin position="185"/>
        <end position="197"/>
    </location>
</feature>
<proteinExistence type="inferred from homology"/>
<dbReference type="PANTHER" id="PTHR31088:SF6">
    <property type="entry name" value="PHAGE SHOCK PROTEIN A"/>
    <property type="match status" value="1"/>
</dbReference>
<organism evidence="4 5">
    <name type="scientific">Paenibacillus polymyxa</name>
    <name type="common">Bacillus polymyxa</name>
    <dbReference type="NCBI Taxonomy" id="1406"/>
    <lineage>
        <taxon>Bacteria</taxon>
        <taxon>Bacillati</taxon>
        <taxon>Bacillota</taxon>
        <taxon>Bacilli</taxon>
        <taxon>Bacillales</taxon>
        <taxon>Paenibacillaceae</taxon>
        <taxon>Paenibacillus</taxon>
    </lineage>
</organism>
<feature type="coiled-coil region" evidence="2">
    <location>
        <begin position="101"/>
        <end position="135"/>
    </location>
</feature>